<evidence type="ECO:0000313" key="2">
    <source>
        <dbReference type="EMBL" id="CAI9175819.1"/>
    </source>
</evidence>
<organism evidence="2 3">
    <name type="scientific">Rangifer tarandus platyrhynchus</name>
    <name type="common">Svalbard reindeer</name>
    <dbReference type="NCBI Taxonomy" id="3082113"/>
    <lineage>
        <taxon>Eukaryota</taxon>
        <taxon>Metazoa</taxon>
        <taxon>Chordata</taxon>
        <taxon>Craniata</taxon>
        <taxon>Vertebrata</taxon>
        <taxon>Euteleostomi</taxon>
        <taxon>Mammalia</taxon>
        <taxon>Eutheria</taxon>
        <taxon>Laurasiatheria</taxon>
        <taxon>Artiodactyla</taxon>
        <taxon>Ruminantia</taxon>
        <taxon>Pecora</taxon>
        <taxon>Cervidae</taxon>
        <taxon>Odocoileinae</taxon>
        <taxon>Rangifer</taxon>
    </lineage>
</organism>
<keyword evidence="3" id="KW-1185">Reference proteome</keyword>
<reference evidence="2" key="1">
    <citation type="submission" date="2023-04" db="EMBL/GenBank/DDBJ databases">
        <authorList>
            <consortium name="ELIXIR-Norway"/>
        </authorList>
    </citation>
    <scope>NUCLEOTIDE SEQUENCE [LARGE SCALE GENOMIC DNA]</scope>
</reference>
<accession>A0ABN8ZQ31</accession>
<feature type="compositionally biased region" description="Basic and acidic residues" evidence="1">
    <location>
        <begin position="28"/>
        <end position="37"/>
    </location>
</feature>
<evidence type="ECO:0000313" key="3">
    <source>
        <dbReference type="Proteomes" id="UP001176941"/>
    </source>
</evidence>
<sequence length="84" mass="8352">MGGASSPRPAAPSRGREAVAAAAAGPEQRGDWLRRAETSGSRGRSCGPGSARRSAVRLSAHRSEKVSCAVAPSAAAAAAAGLRR</sequence>
<feature type="region of interest" description="Disordered" evidence="1">
    <location>
        <begin position="1"/>
        <end position="71"/>
    </location>
</feature>
<dbReference type="Proteomes" id="UP001176941">
    <property type="component" value="Chromosome 5"/>
</dbReference>
<name>A0ABN8ZQ31_RANTA</name>
<evidence type="ECO:0000256" key="1">
    <source>
        <dbReference type="SAM" id="MobiDB-lite"/>
    </source>
</evidence>
<proteinExistence type="predicted"/>
<gene>
    <name evidence="2" type="ORF">MRATA1EN1_LOCUS24781</name>
</gene>
<protein>
    <submittedName>
        <fullName evidence="2">Uncharacterized protein</fullName>
    </submittedName>
</protein>
<feature type="compositionally biased region" description="Low complexity" evidence="1">
    <location>
        <begin position="39"/>
        <end position="53"/>
    </location>
</feature>
<dbReference type="EMBL" id="OX459941">
    <property type="protein sequence ID" value="CAI9175819.1"/>
    <property type="molecule type" value="Genomic_DNA"/>
</dbReference>
<feature type="compositionally biased region" description="Low complexity" evidence="1">
    <location>
        <begin position="18"/>
        <end position="27"/>
    </location>
</feature>